<comment type="similarity">
    <text evidence="2 7">Belongs to the MIP/aquaporin (TC 1.A.8) family.</text>
</comment>
<organism evidence="9 10">
    <name type="scientific">Anaerovibrio lipolyticus</name>
    <dbReference type="NCBI Taxonomy" id="82374"/>
    <lineage>
        <taxon>Bacteria</taxon>
        <taxon>Bacillati</taxon>
        <taxon>Bacillota</taxon>
        <taxon>Negativicutes</taxon>
        <taxon>Selenomonadales</taxon>
        <taxon>Selenomonadaceae</taxon>
        <taxon>Anaerovibrio</taxon>
    </lineage>
</organism>
<evidence type="ECO:0000256" key="6">
    <source>
        <dbReference type="ARBA" id="ARBA00023136"/>
    </source>
</evidence>
<name>A0A0B2JF06_9FIRM</name>
<keyword evidence="10" id="KW-1185">Reference proteome</keyword>
<dbReference type="GO" id="GO:0005886">
    <property type="term" value="C:plasma membrane"/>
    <property type="evidence" value="ECO:0007669"/>
    <property type="project" value="TreeGrafter"/>
</dbReference>
<evidence type="ECO:0000256" key="1">
    <source>
        <dbReference type="ARBA" id="ARBA00004141"/>
    </source>
</evidence>
<dbReference type="InterPro" id="IPR023271">
    <property type="entry name" value="Aquaporin-like"/>
</dbReference>
<feature type="transmembrane region" description="Helical" evidence="8">
    <location>
        <begin position="37"/>
        <end position="60"/>
    </location>
</feature>
<gene>
    <name evidence="9" type="ORF">NZ47_13945</name>
</gene>
<keyword evidence="5 8" id="KW-1133">Transmembrane helix</keyword>
<feature type="transmembrane region" description="Helical" evidence="8">
    <location>
        <begin position="169"/>
        <end position="190"/>
    </location>
</feature>
<feature type="transmembrane region" description="Helical" evidence="8">
    <location>
        <begin position="138"/>
        <end position="157"/>
    </location>
</feature>
<dbReference type="GO" id="GO:0015254">
    <property type="term" value="F:glycerol channel activity"/>
    <property type="evidence" value="ECO:0007669"/>
    <property type="project" value="TreeGrafter"/>
</dbReference>
<keyword evidence="6 8" id="KW-0472">Membrane</keyword>
<evidence type="ECO:0000256" key="5">
    <source>
        <dbReference type="ARBA" id="ARBA00022989"/>
    </source>
</evidence>
<evidence type="ECO:0000256" key="2">
    <source>
        <dbReference type="ARBA" id="ARBA00006175"/>
    </source>
</evidence>
<protein>
    <submittedName>
        <fullName evidence="9">Glycerol transporter</fullName>
    </submittedName>
</protein>
<dbReference type="EMBL" id="JSCE01000264">
    <property type="protein sequence ID" value="KHM45378.1"/>
    <property type="molecule type" value="Genomic_DNA"/>
</dbReference>
<evidence type="ECO:0000256" key="3">
    <source>
        <dbReference type="ARBA" id="ARBA00022448"/>
    </source>
</evidence>
<dbReference type="Gene3D" id="1.20.1080.10">
    <property type="entry name" value="Glycerol uptake facilitator protein"/>
    <property type="match status" value="1"/>
</dbReference>
<dbReference type="Proteomes" id="UP000030993">
    <property type="component" value="Unassembled WGS sequence"/>
</dbReference>
<dbReference type="STRING" id="82374.NZ47_13945"/>
<dbReference type="Pfam" id="PF00230">
    <property type="entry name" value="MIP"/>
    <property type="match status" value="1"/>
</dbReference>
<reference evidence="9 10" key="1">
    <citation type="journal article" date="2013" name="PLoS ONE">
        <title>Identification and characterization of three novel lipases belonging to families II and V from Anaerovibrio lipolyticus 5ST.</title>
        <authorList>
            <person name="Prive F."/>
            <person name="Kaderbhai N.N."/>
            <person name="Girdwood S."/>
            <person name="Worgan H.J."/>
            <person name="Pinloche E."/>
            <person name="Scollan N.D."/>
            <person name="Huws S.A."/>
            <person name="Newbold C.J."/>
        </authorList>
    </citation>
    <scope>NUCLEOTIDE SEQUENCE [LARGE SCALE GENOMIC DNA]</scope>
    <source>
        <strain evidence="9 10">5S</strain>
    </source>
</reference>
<dbReference type="PANTHER" id="PTHR43829:SF9">
    <property type="entry name" value="AQUAPORIN-9"/>
    <property type="match status" value="1"/>
</dbReference>
<accession>A0A0B2JF06</accession>
<keyword evidence="3 7" id="KW-0813">Transport</keyword>
<dbReference type="InterPro" id="IPR000425">
    <property type="entry name" value="MIP"/>
</dbReference>
<evidence type="ECO:0000256" key="7">
    <source>
        <dbReference type="RuleBase" id="RU000477"/>
    </source>
</evidence>
<dbReference type="RefSeq" id="WP_039212363.1">
    <property type="nucleotide sequence ID" value="NZ_JSCE01000264.1"/>
</dbReference>
<evidence type="ECO:0000256" key="4">
    <source>
        <dbReference type="ARBA" id="ARBA00022692"/>
    </source>
</evidence>
<dbReference type="PRINTS" id="PR00783">
    <property type="entry name" value="MINTRINSICP"/>
</dbReference>
<evidence type="ECO:0000313" key="9">
    <source>
        <dbReference type="EMBL" id="KHM45378.1"/>
    </source>
</evidence>
<feature type="transmembrane region" description="Helical" evidence="8">
    <location>
        <begin position="84"/>
        <end position="107"/>
    </location>
</feature>
<proteinExistence type="inferred from homology"/>
<comment type="subcellular location">
    <subcellularLocation>
        <location evidence="1">Membrane</location>
        <topology evidence="1">Multi-pass membrane protein</topology>
    </subcellularLocation>
</comment>
<comment type="caution">
    <text evidence="9">The sequence shown here is derived from an EMBL/GenBank/DDBJ whole genome shotgun (WGS) entry which is preliminary data.</text>
</comment>
<dbReference type="InterPro" id="IPR050363">
    <property type="entry name" value="MIP/Aquaporin"/>
</dbReference>
<evidence type="ECO:0000256" key="8">
    <source>
        <dbReference type="SAM" id="Phobius"/>
    </source>
</evidence>
<evidence type="ECO:0000313" key="10">
    <source>
        <dbReference type="Proteomes" id="UP000030993"/>
    </source>
</evidence>
<keyword evidence="4 7" id="KW-0812">Transmembrane</keyword>
<dbReference type="AlphaFoldDB" id="A0A0B2JF06"/>
<feature type="transmembrane region" description="Helical" evidence="8">
    <location>
        <begin position="6"/>
        <end position="25"/>
    </location>
</feature>
<dbReference type="PANTHER" id="PTHR43829">
    <property type="entry name" value="AQUAPORIN OR AQUAGLYCEROPORIN RELATED"/>
    <property type="match status" value="1"/>
</dbReference>
<sequence length="242" mass="25086">MDNLLGEFVGTMVLMVFGCGVNANMTLAKSYGRGGGWICTTTGWCFAVVMGVYTSVALGAPQADINPSVTIAKTLAGVYTWDQFAATSIVQILGGILGAIIVYLAYLPHWAETEGSKLGVFSTANACGNQMTGFLGEFIATFFLMFGIWCIFSKGVQGSIGLAPGFGPYLVGCLIWALGLSLGGCTGYAMNAARDLGPRIAHAILPIPDKGDGNWGYAWVPVVAPLCGGVAAYVVSSALGII</sequence>
<dbReference type="SUPFAM" id="SSF81338">
    <property type="entry name" value="Aquaporin-like"/>
    <property type="match status" value="1"/>
</dbReference>